<comment type="caution">
    <text evidence="2">The sequence shown here is derived from an EMBL/GenBank/DDBJ whole genome shotgun (WGS) entry which is preliminary data.</text>
</comment>
<dbReference type="Gene3D" id="2.60.40.420">
    <property type="entry name" value="Cupredoxins - blue copper proteins"/>
    <property type="match status" value="1"/>
</dbReference>
<evidence type="ECO:0000259" key="1">
    <source>
        <dbReference type="Pfam" id="PF07732"/>
    </source>
</evidence>
<dbReference type="OrthoDB" id="9757546at2"/>
<reference evidence="2 3" key="1">
    <citation type="submission" date="2018-06" db="EMBL/GenBank/DDBJ databases">
        <title>Paenibacillus montanisoli sp. nov., isolated from mountain area soil.</title>
        <authorList>
            <person name="Wu M."/>
        </authorList>
    </citation>
    <scope>NUCLEOTIDE SEQUENCE [LARGE SCALE GENOMIC DNA]</scope>
    <source>
        <strain evidence="2 3">RA17</strain>
    </source>
</reference>
<dbReference type="Pfam" id="PF07732">
    <property type="entry name" value="Cu-oxidase_3"/>
    <property type="match status" value="1"/>
</dbReference>
<dbReference type="SUPFAM" id="SSF49503">
    <property type="entry name" value="Cupredoxins"/>
    <property type="match status" value="1"/>
</dbReference>
<organism evidence="2 3">
    <name type="scientific">Paenibacillus montanisoli</name>
    <dbReference type="NCBI Taxonomy" id="2081970"/>
    <lineage>
        <taxon>Bacteria</taxon>
        <taxon>Bacillati</taxon>
        <taxon>Bacillota</taxon>
        <taxon>Bacilli</taxon>
        <taxon>Bacillales</taxon>
        <taxon>Paenibacillaceae</taxon>
        <taxon>Paenibacillus</taxon>
    </lineage>
</organism>
<dbReference type="AlphaFoldDB" id="A0A328TZE0"/>
<proteinExistence type="predicted"/>
<accession>A0A328TZE0</accession>
<gene>
    <name evidence="2" type="ORF">DL346_20885</name>
</gene>
<name>A0A328TZE0_9BACL</name>
<dbReference type="Proteomes" id="UP000249260">
    <property type="component" value="Unassembled WGS sequence"/>
</dbReference>
<dbReference type="InterPro" id="IPR008972">
    <property type="entry name" value="Cupredoxin"/>
</dbReference>
<evidence type="ECO:0000313" key="2">
    <source>
        <dbReference type="EMBL" id="RAP74521.1"/>
    </source>
</evidence>
<dbReference type="EMBL" id="QLUW01000004">
    <property type="protein sequence ID" value="RAP74521.1"/>
    <property type="molecule type" value="Genomic_DNA"/>
</dbReference>
<dbReference type="GO" id="GO:0005507">
    <property type="term" value="F:copper ion binding"/>
    <property type="evidence" value="ECO:0007669"/>
    <property type="project" value="InterPro"/>
</dbReference>
<sequence length="166" mass="18314">MRRRNGQNRRREIAGLVVLLMLVAALSLQRPVRYADAAAPEVKSFHLYATDGYLTLPDGETVYIWGYSLKNEQGSAVYTSPTLEVNEGDTVEVTLTNIGAKKKGIKRVAHTIHWHGLDTDQQNDGVPHTSAPIQVGESLRRRMPAPISTTAMSTRSSICKWGCTAH</sequence>
<evidence type="ECO:0000313" key="3">
    <source>
        <dbReference type="Proteomes" id="UP000249260"/>
    </source>
</evidence>
<feature type="domain" description="Plastocyanin-like" evidence="1">
    <location>
        <begin position="78"/>
        <end position="146"/>
    </location>
</feature>
<protein>
    <recommendedName>
        <fullName evidence="1">Plastocyanin-like domain-containing protein</fullName>
    </recommendedName>
</protein>
<dbReference type="InterPro" id="IPR011707">
    <property type="entry name" value="Cu-oxidase-like_N"/>
</dbReference>
<keyword evidence="3" id="KW-1185">Reference proteome</keyword>